<evidence type="ECO:0000313" key="1">
    <source>
        <dbReference type="EMBL" id="VFK61597.1"/>
    </source>
</evidence>
<dbReference type="EMBL" id="CAADFZ010000018">
    <property type="protein sequence ID" value="VFK61597.1"/>
    <property type="molecule type" value="Genomic_DNA"/>
</dbReference>
<sequence length="420" mass="47604">MMPDSNKKIRTFPSAREKRMVLYEELAEYYYNIAATSRLKYSNVDIEAQYHVKNLILLSLYFDCILIASATIYNVRDEFVSKVITSLLTHSRVREMLQIGTLKIVGWGGGKSQEMFESATEYAGSVLGIKKNSKELATIKSIFDNSHVISRSQDMPDQNLAEKYKERLSSTTYIRNKEQIEKVFSVVDEQYALTGSLIAIEMIPSLEKAQLTQDILDASKLELFGVTMEHMKNEIPNIWVYSPFLAATFNTELAHTASGSPRSFLLSPILFGNFLSGYIDGKTFQHLVNKSYYKLHKLKNGDWEQFKEAYHQAVVEVSNTLELGMHLSGEELVKLDANQWAERVVAQIQVCKAELDFTVFIESLASLGSAVLAVPFIQPLAKLFGALLGKRMSNRINAINENRRSNISPFILKVERAYIM</sequence>
<gene>
    <name evidence="1" type="ORF">BECKUNK1418G_GA0071005_101819</name>
    <name evidence="2" type="ORF">BECKUNK1418H_GA0071006_102921</name>
</gene>
<evidence type="ECO:0000313" key="2">
    <source>
        <dbReference type="EMBL" id="VFK70459.1"/>
    </source>
</evidence>
<proteinExistence type="predicted"/>
<dbReference type="AlphaFoldDB" id="A0A451A6E4"/>
<name>A0A451A6E4_9GAMM</name>
<organism evidence="1">
    <name type="scientific">Candidatus Kentrum sp. UNK</name>
    <dbReference type="NCBI Taxonomy" id="2126344"/>
    <lineage>
        <taxon>Bacteria</taxon>
        <taxon>Pseudomonadati</taxon>
        <taxon>Pseudomonadota</taxon>
        <taxon>Gammaproteobacteria</taxon>
        <taxon>Candidatus Kentrum</taxon>
    </lineage>
</organism>
<accession>A0A451A6E4</accession>
<reference evidence="1" key="1">
    <citation type="submission" date="2019-02" db="EMBL/GenBank/DDBJ databases">
        <authorList>
            <person name="Gruber-Vodicka R. H."/>
            <person name="Seah K. B. B."/>
        </authorList>
    </citation>
    <scope>NUCLEOTIDE SEQUENCE</scope>
    <source>
        <strain evidence="2">BECK_BY19</strain>
        <strain evidence="1">BECK_BY8</strain>
    </source>
</reference>
<dbReference type="EMBL" id="CAADGD010000029">
    <property type="protein sequence ID" value="VFK70459.1"/>
    <property type="molecule type" value="Genomic_DNA"/>
</dbReference>
<protein>
    <submittedName>
        <fullName evidence="1">Uncharacterized protein</fullName>
    </submittedName>
</protein>